<dbReference type="AlphaFoldDB" id="A0AA36CDA2"/>
<gene>
    <name evidence="2" type="ORF">MSPICULIGERA_LOCUS4861</name>
</gene>
<evidence type="ECO:0000256" key="1">
    <source>
        <dbReference type="SAM" id="SignalP"/>
    </source>
</evidence>
<keyword evidence="3" id="KW-1185">Reference proteome</keyword>
<evidence type="ECO:0000313" key="3">
    <source>
        <dbReference type="Proteomes" id="UP001177023"/>
    </source>
</evidence>
<sequence length="288" mass="31801">MFPSLLSTVFAATVTLLALVEGQQINRCYSCATGSLNRRWAITQLRSSKNIVFDTTQQKKCSSLNEEDVYLVNCTSPCMDLVFEDPDATTQGDNGETLLYVRGCHSELTGVSNANVQSPDYQDGQFCEYDDSWNTFKCDGSMATIKANFRLCTGNKCNNHKGVDGTGICAHATVNDRQCFECEKVNGECRNKNRDPATRKAKRYCTKTHAKIDGTHTYYVTQSNSDINLFRIPNYCSTARQTTTPIGGLASAHAQVTQCVCSDQDRCNSAGILSFIFVLFAPMLSLII</sequence>
<feature type="chain" id="PRO_5041223423" evidence="1">
    <location>
        <begin position="23"/>
        <end position="288"/>
    </location>
</feature>
<keyword evidence="1" id="KW-0732">Signal</keyword>
<proteinExistence type="predicted"/>
<accession>A0AA36CDA2</accession>
<dbReference type="Proteomes" id="UP001177023">
    <property type="component" value="Unassembled WGS sequence"/>
</dbReference>
<organism evidence="2 3">
    <name type="scientific">Mesorhabditis spiculigera</name>
    <dbReference type="NCBI Taxonomy" id="96644"/>
    <lineage>
        <taxon>Eukaryota</taxon>
        <taxon>Metazoa</taxon>
        <taxon>Ecdysozoa</taxon>
        <taxon>Nematoda</taxon>
        <taxon>Chromadorea</taxon>
        <taxon>Rhabditida</taxon>
        <taxon>Rhabditina</taxon>
        <taxon>Rhabditomorpha</taxon>
        <taxon>Rhabditoidea</taxon>
        <taxon>Rhabditidae</taxon>
        <taxon>Mesorhabditinae</taxon>
        <taxon>Mesorhabditis</taxon>
    </lineage>
</organism>
<protein>
    <submittedName>
        <fullName evidence="2">Uncharacterized protein</fullName>
    </submittedName>
</protein>
<dbReference type="EMBL" id="CATQJA010001189">
    <property type="protein sequence ID" value="CAJ0566250.1"/>
    <property type="molecule type" value="Genomic_DNA"/>
</dbReference>
<feature type="non-terminal residue" evidence="2">
    <location>
        <position position="1"/>
    </location>
</feature>
<feature type="signal peptide" evidence="1">
    <location>
        <begin position="1"/>
        <end position="22"/>
    </location>
</feature>
<evidence type="ECO:0000313" key="2">
    <source>
        <dbReference type="EMBL" id="CAJ0566250.1"/>
    </source>
</evidence>
<reference evidence="2" key="1">
    <citation type="submission" date="2023-06" db="EMBL/GenBank/DDBJ databases">
        <authorList>
            <person name="Delattre M."/>
        </authorList>
    </citation>
    <scope>NUCLEOTIDE SEQUENCE</scope>
    <source>
        <strain evidence="2">AF72</strain>
    </source>
</reference>
<comment type="caution">
    <text evidence="2">The sequence shown here is derived from an EMBL/GenBank/DDBJ whole genome shotgun (WGS) entry which is preliminary data.</text>
</comment>
<name>A0AA36CDA2_9BILA</name>